<sequence>MYRTFFSFGSKLVMSAILLIGLIGCVSTTDRKEAAVSTAPATERYFIFDTIVSLRVYDERMTSQHFDEVRGLLEQIDQRMNRLLAGSEIDQVNQAAGASAVSVSEETFKVVQTAVDYAAASGGHFDPTIGPIVDLWGIGSEHAAVPEDRKLTAAMQKIDYKNVTLEPSSHAIMLKKKGMSLDLGAIAKGYAADVIADYLQQQDFKSAIIDLGGNVLAMGAKPNGSPWNIGIQDPGEQRGQHLGTLEVVNKTIVTSGVYERFFESEGNVYHHILSPFTGYPVDNDLLSVTIVTETSMDADAMSTSVFSLGLAEGRRFIESRDDAEAIFVTKDHQIYLTSGLTETFNRTNDDYQLAE</sequence>
<dbReference type="Gene3D" id="3.10.520.10">
    <property type="entry name" value="ApbE-like domains"/>
    <property type="match status" value="1"/>
</dbReference>
<feature type="binding site" evidence="11">
    <location>
        <position position="303"/>
    </location>
    <ligand>
        <name>Mg(2+)</name>
        <dbReference type="ChEBI" id="CHEBI:18420"/>
    </ligand>
</feature>
<evidence type="ECO:0000256" key="11">
    <source>
        <dbReference type="PIRSR" id="PIRSR006268-2"/>
    </source>
</evidence>
<keyword evidence="12" id="KW-0997">Cell inner membrane</keyword>
<gene>
    <name evidence="13" type="ORF">AWU65_11790</name>
</gene>
<dbReference type="STRING" id="59843.A3958_11335"/>
<dbReference type="SUPFAM" id="SSF143631">
    <property type="entry name" value="ApbE-like"/>
    <property type="match status" value="1"/>
</dbReference>
<comment type="cofactor">
    <cofactor evidence="11">
        <name>Mg(2+)</name>
        <dbReference type="ChEBI" id="CHEBI:18420"/>
    </cofactor>
    <cofactor evidence="11">
        <name>Mn(2+)</name>
        <dbReference type="ChEBI" id="CHEBI:29035"/>
    </cofactor>
    <text evidence="11">Magnesium. Can also use manganese.</text>
</comment>
<accession>A0A163JEZ7</accession>
<dbReference type="InterPro" id="IPR003374">
    <property type="entry name" value="ApbE-like_sf"/>
</dbReference>
<evidence type="ECO:0000256" key="9">
    <source>
        <dbReference type="ARBA" id="ARBA00048540"/>
    </source>
</evidence>
<evidence type="ECO:0000256" key="7">
    <source>
        <dbReference type="ARBA" id="ARBA00022842"/>
    </source>
</evidence>
<dbReference type="Proteomes" id="UP000076796">
    <property type="component" value="Unassembled WGS sequence"/>
</dbReference>
<dbReference type="GeneID" id="97558126"/>
<dbReference type="InterPro" id="IPR024932">
    <property type="entry name" value="ApbE"/>
</dbReference>
<keyword evidence="7 10" id="KW-0460">Magnesium</keyword>
<keyword evidence="6 10" id="KW-0274">FAD</keyword>
<keyword evidence="12" id="KW-0449">Lipoprotein</keyword>
<evidence type="ECO:0000256" key="2">
    <source>
        <dbReference type="ARBA" id="ARBA00016337"/>
    </source>
</evidence>
<evidence type="ECO:0000313" key="14">
    <source>
        <dbReference type="Proteomes" id="UP000076796"/>
    </source>
</evidence>
<dbReference type="RefSeq" id="WP_063478377.1">
    <property type="nucleotide sequence ID" value="NZ_CP147845.1"/>
</dbReference>
<keyword evidence="3 10" id="KW-0285">Flavoprotein</keyword>
<dbReference type="PIRSF" id="PIRSF006268">
    <property type="entry name" value="ApbE"/>
    <property type="match status" value="1"/>
</dbReference>
<comment type="similarity">
    <text evidence="10 12">Belongs to the ApbE family.</text>
</comment>
<dbReference type="PANTHER" id="PTHR30040:SF2">
    <property type="entry name" value="FAD:PROTEIN FMN TRANSFERASE"/>
    <property type="match status" value="1"/>
</dbReference>
<proteinExistence type="inferred from homology"/>
<keyword evidence="12" id="KW-0472">Membrane</keyword>
<keyword evidence="12" id="KW-1003">Cell membrane</keyword>
<evidence type="ECO:0000313" key="13">
    <source>
        <dbReference type="EMBL" id="KZS46548.1"/>
    </source>
</evidence>
<feature type="binding site" evidence="11">
    <location>
        <position position="185"/>
    </location>
    <ligand>
        <name>Mg(2+)</name>
        <dbReference type="ChEBI" id="CHEBI:18420"/>
    </ligand>
</feature>
<evidence type="ECO:0000256" key="6">
    <source>
        <dbReference type="ARBA" id="ARBA00022827"/>
    </source>
</evidence>
<evidence type="ECO:0000256" key="5">
    <source>
        <dbReference type="ARBA" id="ARBA00022723"/>
    </source>
</evidence>
<dbReference type="PANTHER" id="PTHR30040">
    <property type="entry name" value="THIAMINE BIOSYNTHESIS LIPOPROTEIN APBE"/>
    <property type="match status" value="1"/>
</dbReference>
<evidence type="ECO:0000256" key="3">
    <source>
        <dbReference type="ARBA" id="ARBA00022630"/>
    </source>
</evidence>
<dbReference type="Pfam" id="PF02424">
    <property type="entry name" value="ApbE"/>
    <property type="match status" value="1"/>
</dbReference>
<keyword evidence="5 10" id="KW-0479">Metal-binding</keyword>
<protein>
    <recommendedName>
        <fullName evidence="2 10">FAD:protein FMN transferase</fullName>
        <ecNumber evidence="1 10">2.7.1.180</ecNumber>
    </recommendedName>
    <alternativeName>
        <fullName evidence="8 10">Flavin transferase</fullName>
    </alternativeName>
</protein>
<reference evidence="13" key="1">
    <citation type="journal article" date="2016" name="Genome Announc.">
        <title>Draft genomes of two strains of Paenibacillus glucanolyticus with capability to degrade lignocellulose.</title>
        <authorList>
            <person name="Mathews S.L."/>
            <person name="Pawlak J."/>
            <person name="Grunden A.M."/>
        </authorList>
    </citation>
    <scope>NUCLEOTIDE SEQUENCE [LARGE SCALE GENOMIC DNA]</scope>
    <source>
        <strain evidence="13">SLM1</strain>
    </source>
</reference>
<dbReference type="PROSITE" id="PS51257">
    <property type="entry name" value="PROKAR_LIPOPROTEIN"/>
    <property type="match status" value="1"/>
</dbReference>
<comment type="function">
    <text evidence="12">Flavin transferase that catalyzes the transfer of the FMN moiety of FAD and its covalent binding to the hydroxyl group of a threonine residue in a target flavoprotein.</text>
</comment>
<dbReference type="EMBL" id="LWMH01000001">
    <property type="protein sequence ID" value="KZS46548.1"/>
    <property type="molecule type" value="Genomic_DNA"/>
</dbReference>
<evidence type="ECO:0000256" key="8">
    <source>
        <dbReference type="ARBA" id="ARBA00031306"/>
    </source>
</evidence>
<dbReference type="OrthoDB" id="9778595at2"/>
<evidence type="ECO:0000256" key="4">
    <source>
        <dbReference type="ARBA" id="ARBA00022679"/>
    </source>
</evidence>
<evidence type="ECO:0000256" key="12">
    <source>
        <dbReference type="RuleBase" id="RU363002"/>
    </source>
</evidence>
<organism evidence="13 14">
    <name type="scientific">Paenibacillus glucanolyticus</name>
    <dbReference type="NCBI Taxonomy" id="59843"/>
    <lineage>
        <taxon>Bacteria</taxon>
        <taxon>Bacillati</taxon>
        <taxon>Bacillota</taxon>
        <taxon>Bacilli</taxon>
        <taxon>Bacillales</taxon>
        <taxon>Paenibacillaceae</taxon>
        <taxon>Paenibacillus</taxon>
    </lineage>
</organism>
<comment type="subcellular location">
    <subcellularLocation>
        <location evidence="12">Cell inner membrane</location>
        <topology evidence="12">Lipid-anchor</topology>
        <orientation evidence="12">Periplasmic side</orientation>
    </subcellularLocation>
</comment>
<evidence type="ECO:0000256" key="10">
    <source>
        <dbReference type="PIRNR" id="PIRNR006268"/>
    </source>
</evidence>
<feature type="binding site" evidence="11">
    <location>
        <position position="299"/>
    </location>
    <ligand>
        <name>Mg(2+)</name>
        <dbReference type="ChEBI" id="CHEBI:18420"/>
    </ligand>
</feature>
<dbReference type="GO" id="GO:0016740">
    <property type="term" value="F:transferase activity"/>
    <property type="evidence" value="ECO:0007669"/>
    <property type="project" value="UniProtKB-UniRule"/>
</dbReference>
<comment type="catalytic activity">
    <reaction evidence="9 10 12">
        <text>L-threonyl-[protein] + FAD = FMN-L-threonyl-[protein] + AMP + H(+)</text>
        <dbReference type="Rhea" id="RHEA:36847"/>
        <dbReference type="Rhea" id="RHEA-COMP:11060"/>
        <dbReference type="Rhea" id="RHEA-COMP:11061"/>
        <dbReference type="ChEBI" id="CHEBI:15378"/>
        <dbReference type="ChEBI" id="CHEBI:30013"/>
        <dbReference type="ChEBI" id="CHEBI:57692"/>
        <dbReference type="ChEBI" id="CHEBI:74257"/>
        <dbReference type="ChEBI" id="CHEBI:456215"/>
        <dbReference type="EC" id="2.7.1.180"/>
    </reaction>
</comment>
<dbReference type="AlphaFoldDB" id="A0A163JEZ7"/>
<keyword evidence="4 10" id="KW-0808">Transferase</keyword>
<dbReference type="EC" id="2.7.1.180" evidence="1 10"/>
<comment type="caution">
    <text evidence="13">The sequence shown here is derived from an EMBL/GenBank/DDBJ whole genome shotgun (WGS) entry which is preliminary data.</text>
</comment>
<evidence type="ECO:0000256" key="1">
    <source>
        <dbReference type="ARBA" id="ARBA00011955"/>
    </source>
</evidence>
<dbReference type="GO" id="GO:0005886">
    <property type="term" value="C:plasma membrane"/>
    <property type="evidence" value="ECO:0007669"/>
    <property type="project" value="UniProtKB-SubCell"/>
</dbReference>
<keyword evidence="14" id="KW-1185">Reference proteome</keyword>
<dbReference type="GO" id="GO:0046872">
    <property type="term" value="F:metal ion binding"/>
    <property type="evidence" value="ECO:0007669"/>
    <property type="project" value="UniProtKB-UniRule"/>
</dbReference>
<name>A0A163JEZ7_9BACL</name>